<sequence>MANIDDGDFFFARPPVAVRPRDPWEKAMFAAQMTLALATLLSVVVLIMVSASATHSREATEFSLEVSDFAGLDLNATLGGTASPSFALKARVENRRILQPWCYHGGEVVVSYSGVALAWGRVPRFCVRRAAPAVEFRVLSWGREIGLPEDLRRRLASDCRMGTARIVVEMKVFNDDKENFKWIVTQHREGAGRRGGGGEGTRGGDRTFKETAEEETRPDRRRGDEKDRVAEARRAAIRAMRCCPLGGGETA</sequence>
<evidence type="ECO:0000313" key="4">
    <source>
        <dbReference type="Proteomes" id="UP000275267"/>
    </source>
</evidence>
<gene>
    <name evidence="3" type="ORF">C2845_PM08G23530</name>
</gene>
<name>A0A3L6QYN4_PANMI</name>
<feature type="region of interest" description="Disordered" evidence="1">
    <location>
        <begin position="188"/>
        <end position="229"/>
    </location>
</feature>
<keyword evidence="2" id="KW-0812">Transmembrane</keyword>
<keyword evidence="2" id="KW-0472">Membrane</keyword>
<dbReference type="Proteomes" id="UP000275267">
    <property type="component" value="Unassembled WGS sequence"/>
</dbReference>
<accession>A0A3L6QYN4</accession>
<feature type="compositionally biased region" description="Basic and acidic residues" evidence="1">
    <location>
        <begin position="202"/>
        <end position="229"/>
    </location>
</feature>
<keyword evidence="4" id="KW-1185">Reference proteome</keyword>
<evidence type="ECO:0008006" key="5">
    <source>
        <dbReference type="Google" id="ProtNLM"/>
    </source>
</evidence>
<evidence type="ECO:0000256" key="2">
    <source>
        <dbReference type="SAM" id="Phobius"/>
    </source>
</evidence>
<evidence type="ECO:0000313" key="3">
    <source>
        <dbReference type="EMBL" id="RLM92141.1"/>
    </source>
</evidence>
<evidence type="ECO:0000256" key="1">
    <source>
        <dbReference type="SAM" id="MobiDB-lite"/>
    </source>
</evidence>
<organism evidence="3 4">
    <name type="scientific">Panicum miliaceum</name>
    <name type="common">Proso millet</name>
    <name type="synonym">Broomcorn millet</name>
    <dbReference type="NCBI Taxonomy" id="4540"/>
    <lineage>
        <taxon>Eukaryota</taxon>
        <taxon>Viridiplantae</taxon>
        <taxon>Streptophyta</taxon>
        <taxon>Embryophyta</taxon>
        <taxon>Tracheophyta</taxon>
        <taxon>Spermatophyta</taxon>
        <taxon>Magnoliopsida</taxon>
        <taxon>Liliopsida</taxon>
        <taxon>Poales</taxon>
        <taxon>Poaceae</taxon>
        <taxon>PACMAD clade</taxon>
        <taxon>Panicoideae</taxon>
        <taxon>Panicodae</taxon>
        <taxon>Paniceae</taxon>
        <taxon>Panicinae</taxon>
        <taxon>Panicum</taxon>
        <taxon>Panicum sect. Panicum</taxon>
    </lineage>
</organism>
<feature type="transmembrane region" description="Helical" evidence="2">
    <location>
        <begin position="29"/>
        <end position="49"/>
    </location>
</feature>
<comment type="caution">
    <text evidence="3">The sequence shown here is derived from an EMBL/GenBank/DDBJ whole genome shotgun (WGS) entry which is preliminary data.</text>
</comment>
<protein>
    <recommendedName>
        <fullName evidence="5">Late embryogenesis abundant protein LEA-2 subgroup domain-containing protein</fullName>
    </recommendedName>
</protein>
<dbReference type="OrthoDB" id="690033at2759"/>
<proteinExistence type="predicted"/>
<dbReference type="PANTHER" id="PTHR33994">
    <property type="entry name" value="OS04G0515000 PROTEIN"/>
    <property type="match status" value="1"/>
</dbReference>
<dbReference type="PANTHER" id="PTHR33994:SF34">
    <property type="entry name" value="LATE EMBRYOGENESIS ABUNDANT PROTEIN LEA-2 SUBGROUP DOMAIN-CONTAINING PROTEIN"/>
    <property type="match status" value="1"/>
</dbReference>
<keyword evidence="2" id="KW-1133">Transmembrane helix</keyword>
<reference evidence="4" key="1">
    <citation type="journal article" date="2019" name="Nat. Commun.">
        <title>The genome of broomcorn millet.</title>
        <authorList>
            <person name="Zou C."/>
            <person name="Miki D."/>
            <person name="Li D."/>
            <person name="Tang Q."/>
            <person name="Xiao L."/>
            <person name="Rajput S."/>
            <person name="Deng P."/>
            <person name="Jia W."/>
            <person name="Huang R."/>
            <person name="Zhang M."/>
            <person name="Sun Y."/>
            <person name="Hu J."/>
            <person name="Fu X."/>
            <person name="Schnable P.S."/>
            <person name="Li F."/>
            <person name="Zhang H."/>
            <person name="Feng B."/>
            <person name="Zhu X."/>
            <person name="Liu R."/>
            <person name="Schnable J.C."/>
            <person name="Zhu J.-K."/>
            <person name="Zhang H."/>
        </authorList>
    </citation>
    <scope>NUCLEOTIDE SEQUENCE [LARGE SCALE GENOMIC DNA]</scope>
</reference>
<dbReference type="STRING" id="4540.A0A3L6QYN4"/>
<dbReference type="AlphaFoldDB" id="A0A3L6QYN4"/>
<dbReference type="EMBL" id="PQIB02000010">
    <property type="protein sequence ID" value="RLM92141.1"/>
    <property type="molecule type" value="Genomic_DNA"/>
</dbReference>